<reference evidence="2 3" key="1">
    <citation type="submission" date="2016-04" db="EMBL/GenBank/DDBJ databases">
        <authorList>
            <person name="Evans L.H."/>
            <person name="Alamgir A."/>
            <person name="Owens N."/>
            <person name="Weber N.D."/>
            <person name="Virtaneva K."/>
            <person name="Barbian K."/>
            <person name="Babar A."/>
            <person name="Rosenke K."/>
        </authorList>
    </citation>
    <scope>NUCLEOTIDE SEQUENCE [LARGE SCALE GENOMIC DNA]</scope>
    <source>
        <strain evidence="2 3">LMa1</strain>
    </source>
</reference>
<evidence type="ECO:0000259" key="1">
    <source>
        <dbReference type="Pfam" id="PF05685"/>
    </source>
</evidence>
<dbReference type="SUPFAM" id="SSF52980">
    <property type="entry name" value="Restriction endonuclease-like"/>
    <property type="match status" value="1"/>
</dbReference>
<dbReference type="RefSeq" id="WP_066670951.1">
    <property type="nucleotide sequence ID" value="NZ_LYVF01000192.1"/>
</dbReference>
<dbReference type="OrthoDB" id="9798254at2"/>
<dbReference type="AlphaFoldDB" id="A0A1B7LB71"/>
<dbReference type="EMBL" id="LYVF01000192">
    <property type="protein sequence ID" value="OAT79792.1"/>
    <property type="molecule type" value="Genomic_DNA"/>
</dbReference>
<feature type="domain" description="Putative restriction endonuclease" evidence="1">
    <location>
        <begin position="16"/>
        <end position="182"/>
    </location>
</feature>
<dbReference type="InterPro" id="IPR008538">
    <property type="entry name" value="Uma2"/>
</dbReference>
<gene>
    <name evidence="2" type="ORF">A6M21_15200</name>
</gene>
<dbReference type="InterPro" id="IPR011335">
    <property type="entry name" value="Restrct_endonuc-II-like"/>
</dbReference>
<keyword evidence="3" id="KW-1185">Reference proteome</keyword>
<name>A0A1B7LB71_9FIRM</name>
<dbReference type="Gene3D" id="3.90.1570.10">
    <property type="entry name" value="tt1808, chain A"/>
    <property type="match status" value="1"/>
</dbReference>
<dbReference type="Proteomes" id="UP000078532">
    <property type="component" value="Unassembled WGS sequence"/>
</dbReference>
<dbReference type="CDD" id="cd06260">
    <property type="entry name" value="DUF820-like"/>
    <property type="match status" value="1"/>
</dbReference>
<evidence type="ECO:0000313" key="2">
    <source>
        <dbReference type="EMBL" id="OAT79792.1"/>
    </source>
</evidence>
<comment type="caution">
    <text evidence="2">The sequence shown here is derived from an EMBL/GenBank/DDBJ whole genome shotgun (WGS) entry which is preliminary data.</text>
</comment>
<dbReference type="STRING" id="1838280.A6M21_15200"/>
<protein>
    <recommendedName>
        <fullName evidence="1">Putative restriction endonuclease domain-containing protein</fullName>
    </recommendedName>
</protein>
<proteinExistence type="predicted"/>
<organism evidence="2 3">
    <name type="scientific">Desulfotomaculum copahuensis</name>
    <dbReference type="NCBI Taxonomy" id="1838280"/>
    <lineage>
        <taxon>Bacteria</taxon>
        <taxon>Bacillati</taxon>
        <taxon>Bacillota</taxon>
        <taxon>Clostridia</taxon>
        <taxon>Eubacteriales</taxon>
        <taxon>Desulfotomaculaceae</taxon>
        <taxon>Desulfotomaculum</taxon>
    </lineage>
</organism>
<evidence type="ECO:0000313" key="3">
    <source>
        <dbReference type="Proteomes" id="UP000078532"/>
    </source>
</evidence>
<dbReference type="InterPro" id="IPR012296">
    <property type="entry name" value="Nuclease_put_TT1808"/>
</dbReference>
<dbReference type="PANTHER" id="PTHR34107">
    <property type="entry name" value="SLL0198 PROTEIN-RELATED"/>
    <property type="match status" value="1"/>
</dbReference>
<sequence>MGGSAPPAGEAILTYDDYLQLPDDGNRYEICEGVLHVTPSPTTGHQRVLRNLAFLLHAFVSRHDLGEVFFAPLDVVLSRISVVQPDLVYVSRTRQSVLTEKNVCGAPDLVVEIVSNSSSSADRVTKAQVYARYGVPYYWVLDPREKKLEEFRLARGIYVLVHCWEDSAAFTPEIFSGLTVDLQQVWA</sequence>
<accession>A0A1B7LB71</accession>
<dbReference type="PANTHER" id="PTHR34107:SF4">
    <property type="entry name" value="SLL1222 PROTEIN"/>
    <property type="match status" value="1"/>
</dbReference>
<dbReference type="Pfam" id="PF05685">
    <property type="entry name" value="Uma2"/>
    <property type="match status" value="1"/>
</dbReference>